<proteinExistence type="predicted"/>
<keyword evidence="1" id="KW-0472">Membrane</keyword>
<evidence type="ECO:0000313" key="3">
    <source>
        <dbReference type="Proteomes" id="UP000004994"/>
    </source>
</evidence>
<reference evidence="2" key="2">
    <citation type="submission" date="2019-01" db="UniProtKB">
        <authorList>
            <consortium name="EnsemblPlants"/>
        </authorList>
    </citation>
    <scope>IDENTIFICATION</scope>
    <source>
        <strain evidence="2">cv. Heinz 1706</strain>
    </source>
</reference>
<dbReference type="PaxDb" id="4081-Solyc01g014270.2.1"/>
<dbReference type="Gramene" id="Solyc01g014270.3.1">
    <property type="protein sequence ID" value="Solyc01g014270.3.1"/>
    <property type="gene ID" value="Solyc01g014270.3"/>
</dbReference>
<keyword evidence="1" id="KW-0812">Transmembrane</keyword>
<feature type="transmembrane region" description="Helical" evidence="1">
    <location>
        <begin position="7"/>
        <end position="29"/>
    </location>
</feature>
<sequence>MLASLRLRLILSFQFSIMNTCPLLVSSFFSSHCPTCLPPMLSMYFIILCSYLLHLSLCSTVCAHQSSLLFLQHSSVGCYDSADNTSSICYSCR</sequence>
<dbReference type="InParanoid" id="A0A3Q7EUD4"/>
<name>A0A3Q7EUD4_SOLLC</name>
<evidence type="ECO:0000256" key="1">
    <source>
        <dbReference type="SAM" id="Phobius"/>
    </source>
</evidence>
<feature type="transmembrane region" description="Helical" evidence="1">
    <location>
        <begin position="41"/>
        <end position="63"/>
    </location>
</feature>
<dbReference type="EnsemblPlants" id="Solyc01g014270.3.1">
    <property type="protein sequence ID" value="Solyc01g014270.3.1"/>
    <property type="gene ID" value="Solyc01g014270.3"/>
</dbReference>
<keyword evidence="3" id="KW-1185">Reference proteome</keyword>
<dbReference type="AlphaFoldDB" id="A0A3Q7EUD4"/>
<accession>A0A3Q7EUD4</accession>
<protein>
    <submittedName>
        <fullName evidence="2">Uncharacterized protein</fullName>
    </submittedName>
</protein>
<keyword evidence="1" id="KW-1133">Transmembrane helix</keyword>
<evidence type="ECO:0000313" key="2">
    <source>
        <dbReference type="EnsemblPlants" id="Solyc01g014270.3.1"/>
    </source>
</evidence>
<organism evidence="2">
    <name type="scientific">Solanum lycopersicum</name>
    <name type="common">Tomato</name>
    <name type="synonym">Lycopersicon esculentum</name>
    <dbReference type="NCBI Taxonomy" id="4081"/>
    <lineage>
        <taxon>Eukaryota</taxon>
        <taxon>Viridiplantae</taxon>
        <taxon>Streptophyta</taxon>
        <taxon>Embryophyta</taxon>
        <taxon>Tracheophyta</taxon>
        <taxon>Spermatophyta</taxon>
        <taxon>Magnoliopsida</taxon>
        <taxon>eudicotyledons</taxon>
        <taxon>Gunneridae</taxon>
        <taxon>Pentapetalae</taxon>
        <taxon>asterids</taxon>
        <taxon>lamiids</taxon>
        <taxon>Solanales</taxon>
        <taxon>Solanaceae</taxon>
        <taxon>Solanoideae</taxon>
        <taxon>Solaneae</taxon>
        <taxon>Solanum</taxon>
        <taxon>Solanum subgen. Lycopersicon</taxon>
    </lineage>
</organism>
<reference evidence="2" key="1">
    <citation type="journal article" date="2012" name="Nature">
        <title>The tomato genome sequence provides insights into fleshy fruit evolution.</title>
        <authorList>
            <consortium name="Tomato Genome Consortium"/>
        </authorList>
    </citation>
    <scope>NUCLEOTIDE SEQUENCE [LARGE SCALE GENOMIC DNA]</scope>
    <source>
        <strain evidence="2">cv. Heinz 1706</strain>
    </source>
</reference>
<dbReference type="Proteomes" id="UP000004994">
    <property type="component" value="Chromosome 1"/>
</dbReference>